<proteinExistence type="predicted"/>
<comment type="caution">
    <text evidence="1">The sequence shown here is derived from an EMBL/GenBank/DDBJ whole genome shotgun (WGS) entry which is preliminary data.</text>
</comment>
<protein>
    <submittedName>
        <fullName evidence="1">Aminoglycoside 6-adenylyltransferase</fullName>
    </submittedName>
</protein>
<keyword evidence="2" id="KW-1185">Reference proteome</keyword>
<dbReference type="SUPFAM" id="SSF81631">
    <property type="entry name" value="PAP/OAS1 substrate-binding domain"/>
    <property type="match status" value="1"/>
</dbReference>
<dbReference type="Pfam" id="PF04439">
    <property type="entry name" value="Adenyl_transf"/>
    <property type="match status" value="1"/>
</dbReference>
<sequence>MITVIKSYWIRDSITKDIKQPSYEAYVTQKPTEEEFAEIMNSFWGDTAYVANSLWREELYFVKFMLDNIIRFNYLQKVIEWYLGVQYDWKINPNKCGRWFKRYLDKETWQELVSTYVGSDLEENWDALFKTCTLFRRLSQMVADDLDFDYPLEYEMKMREYLEKVRNLSPEATEF</sequence>
<dbReference type="RefSeq" id="WP_377558068.1">
    <property type="nucleotide sequence ID" value="NZ_JBHUHQ010000019.1"/>
</dbReference>
<dbReference type="Proteomes" id="UP001597383">
    <property type="component" value="Unassembled WGS sequence"/>
</dbReference>
<name>A0ABW4W1M8_9BACI</name>
<organism evidence="1 2">
    <name type="scientific">Ornithinibacillus salinisoli</name>
    <dbReference type="NCBI Taxonomy" id="1848459"/>
    <lineage>
        <taxon>Bacteria</taxon>
        <taxon>Bacillati</taxon>
        <taxon>Bacillota</taxon>
        <taxon>Bacilli</taxon>
        <taxon>Bacillales</taxon>
        <taxon>Bacillaceae</taxon>
        <taxon>Ornithinibacillus</taxon>
    </lineage>
</organism>
<dbReference type="Gene3D" id="1.20.120.330">
    <property type="entry name" value="Nucleotidyltransferases domain 2"/>
    <property type="match status" value="1"/>
</dbReference>
<dbReference type="EMBL" id="JBHUHQ010000019">
    <property type="protein sequence ID" value="MFD2045427.1"/>
    <property type="molecule type" value="Genomic_DNA"/>
</dbReference>
<accession>A0ABW4W1M8</accession>
<evidence type="ECO:0000313" key="1">
    <source>
        <dbReference type="EMBL" id="MFD2045427.1"/>
    </source>
</evidence>
<gene>
    <name evidence="1" type="ORF">ACFSJF_14200</name>
</gene>
<reference evidence="2" key="1">
    <citation type="journal article" date="2019" name="Int. J. Syst. Evol. Microbiol.">
        <title>The Global Catalogue of Microorganisms (GCM) 10K type strain sequencing project: providing services to taxonomists for standard genome sequencing and annotation.</title>
        <authorList>
            <consortium name="The Broad Institute Genomics Platform"/>
            <consortium name="The Broad Institute Genome Sequencing Center for Infectious Disease"/>
            <person name="Wu L."/>
            <person name="Ma J."/>
        </authorList>
    </citation>
    <scope>NUCLEOTIDE SEQUENCE [LARGE SCALE GENOMIC DNA]</scope>
    <source>
        <strain evidence="2">R28</strain>
    </source>
</reference>
<dbReference type="InterPro" id="IPR007530">
    <property type="entry name" value="Aminoglycoside_adenylylTfrase"/>
</dbReference>
<evidence type="ECO:0000313" key="2">
    <source>
        <dbReference type="Proteomes" id="UP001597383"/>
    </source>
</evidence>